<feature type="domain" description="Thioredoxin" evidence="5">
    <location>
        <begin position="192"/>
        <end position="324"/>
    </location>
</feature>
<keyword evidence="9" id="KW-1185">Reference proteome</keyword>
<dbReference type="Gene3D" id="1.25.10.10">
    <property type="entry name" value="Leucine-rich Repeat Variant"/>
    <property type="match status" value="1"/>
</dbReference>
<dbReference type="EMBL" id="JADCUA010000003">
    <property type="protein sequence ID" value="KAH9841378.1"/>
    <property type="molecule type" value="Genomic_DNA"/>
</dbReference>
<dbReference type="InterPro" id="IPR013766">
    <property type="entry name" value="Thioredoxin_domain"/>
</dbReference>
<dbReference type="PROSITE" id="PS51858">
    <property type="entry name" value="PPPDE"/>
    <property type="match status" value="1"/>
</dbReference>
<evidence type="ECO:0000313" key="8">
    <source>
        <dbReference type="EMBL" id="KAH9841378.1"/>
    </source>
</evidence>
<feature type="domain" description="PUL" evidence="6">
    <location>
        <begin position="341"/>
        <end position="655"/>
    </location>
</feature>
<name>A0ABQ8KTP9_9APHY</name>
<dbReference type="PROSITE" id="PS51396">
    <property type="entry name" value="PUL"/>
    <property type="match status" value="1"/>
</dbReference>
<keyword evidence="3" id="KW-0378">Hydrolase</keyword>
<feature type="compositionally biased region" description="Low complexity" evidence="4">
    <location>
        <begin position="153"/>
        <end position="171"/>
    </location>
</feature>
<dbReference type="SMART" id="SM01179">
    <property type="entry name" value="DUF862"/>
    <property type="match status" value="1"/>
</dbReference>
<reference evidence="8 9" key="1">
    <citation type="journal article" date="2021" name="Environ. Microbiol.">
        <title>Gene family expansions and transcriptome signatures uncover fungal adaptations to wood decay.</title>
        <authorList>
            <person name="Hage H."/>
            <person name="Miyauchi S."/>
            <person name="Viragh M."/>
            <person name="Drula E."/>
            <person name="Min B."/>
            <person name="Chaduli D."/>
            <person name="Navarro D."/>
            <person name="Favel A."/>
            <person name="Norest M."/>
            <person name="Lesage-Meessen L."/>
            <person name="Balint B."/>
            <person name="Merenyi Z."/>
            <person name="de Eugenio L."/>
            <person name="Morin E."/>
            <person name="Martinez A.T."/>
            <person name="Baldrian P."/>
            <person name="Stursova M."/>
            <person name="Martinez M.J."/>
            <person name="Novotny C."/>
            <person name="Magnuson J.K."/>
            <person name="Spatafora J.W."/>
            <person name="Maurice S."/>
            <person name="Pangilinan J."/>
            <person name="Andreopoulos W."/>
            <person name="LaButti K."/>
            <person name="Hundley H."/>
            <person name="Na H."/>
            <person name="Kuo A."/>
            <person name="Barry K."/>
            <person name="Lipzen A."/>
            <person name="Henrissat B."/>
            <person name="Riley R."/>
            <person name="Ahrendt S."/>
            <person name="Nagy L.G."/>
            <person name="Grigoriev I.V."/>
            <person name="Martin F."/>
            <person name="Rosso M.N."/>
        </authorList>
    </citation>
    <scope>NUCLEOTIDE SEQUENCE [LARGE SCALE GENOMIC DNA]</scope>
    <source>
        <strain evidence="8 9">CIRM-BRFM 1785</strain>
    </source>
</reference>
<dbReference type="InterPro" id="IPR017937">
    <property type="entry name" value="Thioredoxin_CS"/>
</dbReference>
<proteinExistence type="inferred from homology"/>
<dbReference type="InterPro" id="IPR011989">
    <property type="entry name" value="ARM-like"/>
</dbReference>
<evidence type="ECO:0000259" key="7">
    <source>
        <dbReference type="PROSITE" id="PS51858"/>
    </source>
</evidence>
<evidence type="ECO:0000256" key="3">
    <source>
        <dbReference type="ARBA" id="ARBA00022801"/>
    </source>
</evidence>
<dbReference type="Pfam" id="PF05903">
    <property type="entry name" value="Peptidase_C97"/>
    <property type="match status" value="1"/>
</dbReference>
<dbReference type="Pfam" id="PF08324">
    <property type="entry name" value="PUL"/>
    <property type="match status" value="1"/>
</dbReference>
<feature type="region of interest" description="Disordered" evidence="4">
    <location>
        <begin position="149"/>
        <end position="171"/>
    </location>
</feature>
<dbReference type="SUPFAM" id="SSF48371">
    <property type="entry name" value="ARM repeat"/>
    <property type="match status" value="1"/>
</dbReference>
<comment type="caution">
    <text evidence="8">The sequence shown here is derived from an EMBL/GenBank/DDBJ whole genome shotgun (WGS) entry which is preliminary data.</text>
</comment>
<dbReference type="RefSeq" id="XP_047782677.1">
    <property type="nucleotide sequence ID" value="XM_047917841.1"/>
</dbReference>
<dbReference type="InterPro" id="IPR013535">
    <property type="entry name" value="PUL_dom"/>
</dbReference>
<gene>
    <name evidence="8" type="ORF">C8Q71DRAFT_326922</name>
</gene>
<evidence type="ECO:0000256" key="4">
    <source>
        <dbReference type="SAM" id="MobiDB-lite"/>
    </source>
</evidence>
<dbReference type="PANTHER" id="PTHR12378:SF7">
    <property type="entry name" value="DESUMOYLATING ISOPEPTIDASE 1"/>
    <property type="match status" value="1"/>
</dbReference>
<dbReference type="Pfam" id="PF00085">
    <property type="entry name" value="Thioredoxin"/>
    <property type="match status" value="1"/>
</dbReference>
<dbReference type="GeneID" id="71998573"/>
<dbReference type="CDD" id="cd02947">
    <property type="entry name" value="TRX_family"/>
    <property type="match status" value="1"/>
</dbReference>
<evidence type="ECO:0000259" key="6">
    <source>
        <dbReference type="PROSITE" id="PS51396"/>
    </source>
</evidence>
<dbReference type="InterPro" id="IPR008580">
    <property type="entry name" value="PPPDE_dom"/>
</dbReference>
<evidence type="ECO:0000256" key="2">
    <source>
        <dbReference type="ARBA" id="ARBA00022670"/>
    </source>
</evidence>
<organism evidence="8 9">
    <name type="scientific">Rhodofomes roseus</name>
    <dbReference type="NCBI Taxonomy" id="34475"/>
    <lineage>
        <taxon>Eukaryota</taxon>
        <taxon>Fungi</taxon>
        <taxon>Dikarya</taxon>
        <taxon>Basidiomycota</taxon>
        <taxon>Agaricomycotina</taxon>
        <taxon>Agaricomycetes</taxon>
        <taxon>Polyporales</taxon>
        <taxon>Rhodofomes</taxon>
    </lineage>
</organism>
<keyword evidence="2" id="KW-0645">Protease</keyword>
<dbReference type="InterPro" id="IPR016024">
    <property type="entry name" value="ARM-type_fold"/>
</dbReference>
<dbReference type="Proteomes" id="UP000814176">
    <property type="component" value="Unassembled WGS sequence"/>
</dbReference>
<dbReference type="Gene3D" id="3.90.1720.30">
    <property type="entry name" value="PPPDE domains"/>
    <property type="match status" value="1"/>
</dbReference>
<accession>A0ABQ8KTP9</accession>
<dbReference type="SUPFAM" id="SSF52833">
    <property type="entry name" value="Thioredoxin-like"/>
    <property type="match status" value="1"/>
</dbReference>
<dbReference type="InterPro" id="IPR042266">
    <property type="entry name" value="PPPDE_sf"/>
</dbReference>
<dbReference type="PANTHER" id="PTHR12378">
    <property type="entry name" value="DESUMOYLATING ISOPEPTIDASE"/>
    <property type="match status" value="1"/>
</dbReference>
<feature type="domain" description="PPPDE" evidence="7">
    <location>
        <begin position="3"/>
        <end position="143"/>
    </location>
</feature>
<dbReference type="PROSITE" id="PS51352">
    <property type="entry name" value="THIOREDOXIN_2"/>
    <property type="match status" value="1"/>
</dbReference>
<protein>
    <submittedName>
        <fullName evidence="8">DUF862-domain-containing protein</fullName>
    </submittedName>
</protein>
<dbReference type="PROSITE" id="PS00194">
    <property type="entry name" value="THIOREDOXIN_1"/>
    <property type="match status" value="1"/>
</dbReference>
<evidence type="ECO:0000256" key="1">
    <source>
        <dbReference type="ARBA" id="ARBA00008140"/>
    </source>
</evidence>
<dbReference type="InterPro" id="IPR036249">
    <property type="entry name" value="Thioredoxin-like_sf"/>
</dbReference>
<comment type="similarity">
    <text evidence="1">Belongs to the DeSI family.</text>
</comment>
<sequence>MSTPVQLYAYDLSNGLAKQLSLPLTGKQIDGVWHTSVVVFGREIFYGQGILETRPGESHHGKPLHMIDIGETAIDEDTFNEYLLEMSKQYTADKYHLLDFNCNSFTNDVVGFLTGGSIPSWIKDLPSDFLSTPFGAALRPTIDNMFRRPVPGAAPTPATLQPSPAAAQAAVNASPNPALAASLLQAVANQAMSPSAPAPQAQPSASTSTVSAPVHICTNPSSFHSLLRSHHAVVAMFTSATCGPCRMIEPVFEDLAWSKTQGFGQDRVAFVKVDMGVGLGGQVASEFSIRVTPTFLFFLDGQKTHDFKGADSAELRSQVDFLLFQAFPPHPHTKLSLPVTEALSTKPILFTQVPALDSLVNKLASLVDGSSPSPETTAAKDKLGQSFPVYLKARFPADKGVQPPKNLSANTQLVTSWAEATRTIASALPASQLFPLVDLWRLALLDGAVAAWCATAPSQTNPVHIFLNKAIDALNTADPTARNTVLVTLRMLANATSSAALMKSLLSPAGQRADLTKALVASLLHTDATVRTAAASLAFDVAAYLQKGRVDKLRGDSSAAGAEVEEDGEWEVELVSAVLEAISNEAQSEEVVHRLTAALAFSLRLSPVYDSQLVPFLEVLQARETLRGKLQKGGCGEQGVQKPDVRKLVVEVAEKLCP</sequence>
<evidence type="ECO:0000259" key="5">
    <source>
        <dbReference type="PROSITE" id="PS51352"/>
    </source>
</evidence>
<dbReference type="Gene3D" id="3.40.30.10">
    <property type="entry name" value="Glutaredoxin"/>
    <property type="match status" value="1"/>
</dbReference>
<evidence type="ECO:0000313" key="9">
    <source>
        <dbReference type="Proteomes" id="UP000814176"/>
    </source>
</evidence>